<dbReference type="AlphaFoldDB" id="A0A5C6DW96"/>
<proteinExistence type="predicted"/>
<protein>
    <submittedName>
        <fullName evidence="2">Uncharacterized protein</fullName>
    </submittedName>
</protein>
<evidence type="ECO:0000313" key="3">
    <source>
        <dbReference type="Proteomes" id="UP000319143"/>
    </source>
</evidence>
<dbReference type="Proteomes" id="UP000319143">
    <property type="component" value="Unassembled WGS sequence"/>
</dbReference>
<feature type="compositionally biased region" description="Polar residues" evidence="1">
    <location>
        <begin position="285"/>
        <end position="299"/>
    </location>
</feature>
<reference evidence="2 3" key="1">
    <citation type="submission" date="2019-02" db="EMBL/GenBank/DDBJ databases">
        <title>Deep-cultivation of Planctomycetes and their phenomic and genomic characterization uncovers novel biology.</title>
        <authorList>
            <person name="Wiegand S."/>
            <person name="Jogler M."/>
            <person name="Boedeker C."/>
            <person name="Pinto D."/>
            <person name="Vollmers J."/>
            <person name="Rivas-Marin E."/>
            <person name="Kohn T."/>
            <person name="Peeters S.H."/>
            <person name="Heuer A."/>
            <person name="Rast P."/>
            <person name="Oberbeckmann S."/>
            <person name="Bunk B."/>
            <person name="Jeske O."/>
            <person name="Meyerdierks A."/>
            <person name="Storesund J.E."/>
            <person name="Kallscheuer N."/>
            <person name="Luecker S."/>
            <person name="Lage O.M."/>
            <person name="Pohl T."/>
            <person name="Merkel B.J."/>
            <person name="Hornburger P."/>
            <person name="Mueller R.-W."/>
            <person name="Bruemmer F."/>
            <person name="Labrenz M."/>
            <person name="Spormann A.M."/>
            <person name="Op Den Camp H."/>
            <person name="Overmann J."/>
            <person name="Amann R."/>
            <person name="Jetten M.S.M."/>
            <person name="Mascher T."/>
            <person name="Medema M.H."/>
            <person name="Devos D.P."/>
            <person name="Kaster A.-K."/>
            <person name="Ovreas L."/>
            <person name="Rohde M."/>
            <person name="Galperin M.Y."/>
            <person name="Jogler C."/>
        </authorList>
    </citation>
    <scope>NUCLEOTIDE SEQUENCE [LARGE SCALE GENOMIC DNA]</scope>
    <source>
        <strain evidence="2 3">Poly41</strain>
    </source>
</reference>
<feature type="compositionally biased region" description="Basic and acidic residues" evidence="1">
    <location>
        <begin position="304"/>
        <end position="313"/>
    </location>
</feature>
<keyword evidence="3" id="KW-1185">Reference proteome</keyword>
<gene>
    <name evidence="2" type="ORF">Poly41_17730</name>
</gene>
<evidence type="ECO:0000256" key="1">
    <source>
        <dbReference type="SAM" id="MobiDB-lite"/>
    </source>
</evidence>
<sequence precursor="true">MRIIWITAVISFLILSLAPADEPLFSGPQVGEAFVPFEAPAAFGSDEDVEVLADVEDSPLLLVFVHQVTRPSIATVRLVMNYAATKKEQGLKSRLVFLGEDPTETEAFLRRARSALPQGVTPRISLEGIEGPGSYGLNRKMTLTVLVGTKGNVTANFPLVQPSLQTDAPKIGHAIVKVLGGQNAPTLAEMGFQERSVAMRAADRQPDREQTYRRMMSPVIQKNATPEEVAAAAKIVEDFAANNAWFKERVHQASSTIVGSGKLSNYGTTEAQALLRKWSKAFASSSVESTDRSQSTDASNDPPGDSKTKVESK</sequence>
<evidence type="ECO:0000313" key="2">
    <source>
        <dbReference type="EMBL" id="TWU40938.1"/>
    </source>
</evidence>
<name>A0A5C6DW96_9BACT</name>
<accession>A0A5C6DW96</accession>
<comment type="caution">
    <text evidence="2">The sequence shown here is derived from an EMBL/GenBank/DDBJ whole genome shotgun (WGS) entry which is preliminary data.</text>
</comment>
<feature type="region of interest" description="Disordered" evidence="1">
    <location>
        <begin position="285"/>
        <end position="313"/>
    </location>
</feature>
<organism evidence="2 3">
    <name type="scientific">Novipirellula artificiosorum</name>
    <dbReference type="NCBI Taxonomy" id="2528016"/>
    <lineage>
        <taxon>Bacteria</taxon>
        <taxon>Pseudomonadati</taxon>
        <taxon>Planctomycetota</taxon>
        <taxon>Planctomycetia</taxon>
        <taxon>Pirellulales</taxon>
        <taxon>Pirellulaceae</taxon>
        <taxon>Novipirellula</taxon>
    </lineage>
</organism>
<dbReference type="EMBL" id="SJPV01000002">
    <property type="protein sequence ID" value="TWU40938.1"/>
    <property type="molecule type" value="Genomic_DNA"/>
</dbReference>